<comment type="caution">
    <text evidence="1">The sequence shown here is derived from an EMBL/GenBank/DDBJ whole genome shotgun (WGS) entry which is preliminary data.</text>
</comment>
<sequence length="271" mass="29130">MTLAAEPVVLGDCLSDTVASPARIRDAALGGQDNYAADRDALRELDEVAPGFADLLRVVRAWHVRVVRHLAARGFGQFLDLAAGLPAAEDNTHQTAQRHNPDAKVVYTGTDNLVLSYERALLDDNDTVHVVHADGLDPHALLAHETVSSALDPAQPVAVLLTTGVQDEPDDDRLAAALSGYRALLPPGSALALSCWAPPSKPGRAIERTWAARCHREIRCRTENAVERLFTGFDLLDPGLVRLADWWPDGPLLHTPPPAHQFALGGVGIKS</sequence>
<dbReference type="EMBL" id="JAYFSI010000012">
    <property type="protein sequence ID" value="MEA5365390.1"/>
    <property type="molecule type" value="Genomic_DNA"/>
</dbReference>
<gene>
    <name evidence="1" type="ORF">VA596_38090</name>
</gene>
<dbReference type="PIRSF" id="PIRSF017393">
    <property type="entry name" value="MTase_SAV2177"/>
    <property type="match status" value="1"/>
</dbReference>
<organism evidence="1 2">
    <name type="scientific">Amycolatopsis heterodermiae</name>
    <dbReference type="NCBI Taxonomy" id="3110235"/>
    <lineage>
        <taxon>Bacteria</taxon>
        <taxon>Bacillati</taxon>
        <taxon>Actinomycetota</taxon>
        <taxon>Actinomycetes</taxon>
        <taxon>Pseudonocardiales</taxon>
        <taxon>Pseudonocardiaceae</taxon>
        <taxon>Amycolatopsis</taxon>
    </lineage>
</organism>
<dbReference type="GO" id="GO:0008168">
    <property type="term" value="F:methyltransferase activity"/>
    <property type="evidence" value="ECO:0007669"/>
    <property type="project" value="UniProtKB-KW"/>
</dbReference>
<dbReference type="EC" id="2.1.1.-" evidence="1"/>
<protein>
    <submittedName>
        <fullName evidence="1">SAM-dependent methyltransferase</fullName>
        <ecNumber evidence="1">2.1.1.-</ecNumber>
    </submittedName>
</protein>
<dbReference type="GO" id="GO:0032259">
    <property type="term" value="P:methylation"/>
    <property type="evidence" value="ECO:0007669"/>
    <property type="project" value="UniProtKB-KW"/>
</dbReference>
<keyword evidence="2" id="KW-1185">Reference proteome</keyword>
<reference evidence="1 2" key="1">
    <citation type="submission" date="2023-12" db="EMBL/GenBank/DDBJ databases">
        <title>Amycolatopsis sp. V23-08.</title>
        <authorList>
            <person name="Somphong A."/>
        </authorList>
    </citation>
    <scope>NUCLEOTIDE SEQUENCE [LARGE SCALE GENOMIC DNA]</scope>
    <source>
        <strain evidence="1 2">V23-08</strain>
    </source>
</reference>
<keyword evidence="1" id="KW-0489">Methyltransferase</keyword>
<dbReference type="SUPFAM" id="SSF53335">
    <property type="entry name" value="S-adenosyl-L-methionine-dependent methyltransferases"/>
    <property type="match status" value="1"/>
</dbReference>
<proteinExistence type="predicted"/>
<evidence type="ECO:0000313" key="1">
    <source>
        <dbReference type="EMBL" id="MEA5365390.1"/>
    </source>
</evidence>
<keyword evidence="1" id="KW-0808">Transferase</keyword>
<dbReference type="RefSeq" id="WP_323333874.1">
    <property type="nucleotide sequence ID" value="NZ_JAYFSI010000012.1"/>
</dbReference>
<name>A0ABU5RHT8_9PSEU</name>
<dbReference type="InterPro" id="IPR006764">
    <property type="entry name" value="SAM_dep_MeTrfase_SAV2177_type"/>
</dbReference>
<dbReference type="InterPro" id="IPR029063">
    <property type="entry name" value="SAM-dependent_MTases_sf"/>
</dbReference>
<dbReference type="Gene3D" id="3.40.50.150">
    <property type="entry name" value="Vaccinia Virus protein VP39"/>
    <property type="match status" value="1"/>
</dbReference>
<evidence type="ECO:0000313" key="2">
    <source>
        <dbReference type="Proteomes" id="UP001304298"/>
    </source>
</evidence>
<accession>A0ABU5RHT8</accession>
<dbReference type="Pfam" id="PF04672">
    <property type="entry name" value="Methyltransf_19"/>
    <property type="match status" value="1"/>
</dbReference>
<dbReference type="Proteomes" id="UP001304298">
    <property type="component" value="Unassembled WGS sequence"/>
</dbReference>